<dbReference type="EMBL" id="MPUH01000073">
    <property type="protein sequence ID" value="OMJ91863.1"/>
    <property type="molecule type" value="Genomic_DNA"/>
</dbReference>
<dbReference type="SMART" id="SM00054">
    <property type="entry name" value="EFh"/>
    <property type="match status" value="4"/>
</dbReference>
<dbReference type="Gene3D" id="3.30.200.20">
    <property type="entry name" value="Phosphorylase Kinase, domain 1"/>
    <property type="match status" value="1"/>
</dbReference>
<gene>
    <name evidence="31" type="ORF">SteCoe_5541</name>
</gene>
<feature type="domain" description="EF-hand" evidence="30">
    <location>
        <begin position="531"/>
        <end position="564"/>
    </location>
</feature>
<dbReference type="InterPro" id="IPR002048">
    <property type="entry name" value="EF_hand_dom"/>
</dbReference>
<dbReference type="PROSITE" id="PS00018">
    <property type="entry name" value="EF_HAND_1"/>
    <property type="match status" value="3"/>
</dbReference>
<dbReference type="OrthoDB" id="40902at2759"/>
<dbReference type="GO" id="GO:0005886">
    <property type="term" value="C:plasma membrane"/>
    <property type="evidence" value="ECO:0007669"/>
    <property type="project" value="UniProtKB-SubCell"/>
</dbReference>
<keyword evidence="18" id="KW-0472">Membrane</keyword>
<keyword evidence="12" id="KW-0677">Repeat</keyword>
<dbReference type="GO" id="GO:0005524">
    <property type="term" value="F:ATP binding"/>
    <property type="evidence" value="ECO:0007669"/>
    <property type="project" value="UniProtKB-UniRule"/>
</dbReference>
<reference evidence="31 32" key="1">
    <citation type="submission" date="2016-11" db="EMBL/GenBank/DDBJ databases">
        <title>The macronuclear genome of Stentor coeruleus: a giant cell with tiny introns.</title>
        <authorList>
            <person name="Slabodnick M."/>
            <person name="Ruby J.G."/>
            <person name="Reiff S.B."/>
            <person name="Swart E.C."/>
            <person name="Gosai S."/>
            <person name="Prabakaran S."/>
            <person name="Witkowska E."/>
            <person name="Larue G.E."/>
            <person name="Fisher S."/>
            <person name="Freeman R.M."/>
            <person name="Gunawardena J."/>
            <person name="Chu W."/>
            <person name="Stover N.A."/>
            <person name="Gregory B.D."/>
            <person name="Nowacki M."/>
            <person name="Derisi J."/>
            <person name="Roy S.W."/>
            <person name="Marshall W.F."/>
            <person name="Sood P."/>
        </authorList>
    </citation>
    <scope>NUCLEOTIDE SEQUENCE [LARGE SCALE GENOMIC DNA]</scope>
    <source>
        <strain evidence="31">WM001</strain>
    </source>
</reference>
<protein>
    <recommendedName>
        <fullName evidence="27">Calcium-dependent protein kinase 1</fullName>
        <ecNumber evidence="5">2.7.11.1</ecNumber>
    </recommendedName>
</protein>
<dbReference type="FunFam" id="1.10.510.10:FF:000398">
    <property type="entry name" value="Calcium-dependent protein kinase 1"/>
    <property type="match status" value="1"/>
</dbReference>
<evidence type="ECO:0000256" key="8">
    <source>
        <dbReference type="ARBA" id="ARBA00022527"/>
    </source>
</evidence>
<feature type="binding site" evidence="28">
    <location>
        <position position="153"/>
    </location>
    <ligand>
        <name>ATP</name>
        <dbReference type="ChEBI" id="CHEBI:30616"/>
    </ligand>
</feature>
<dbReference type="InterPro" id="IPR011009">
    <property type="entry name" value="Kinase-like_dom_sf"/>
</dbReference>
<evidence type="ECO:0000256" key="23">
    <source>
        <dbReference type="ARBA" id="ARBA00024334"/>
    </source>
</evidence>
<name>A0A1R2CSB8_9CILI</name>
<dbReference type="InterPro" id="IPR017441">
    <property type="entry name" value="Protein_kinase_ATP_BS"/>
</dbReference>
<comment type="similarity">
    <text evidence="23">Belongs to the protein kinase superfamily. Ser/Thr protein kinase family. CDPK subfamily.</text>
</comment>
<dbReference type="InterPro" id="IPR050205">
    <property type="entry name" value="CDPK_Ser/Thr_kinases"/>
</dbReference>
<comment type="cofactor">
    <cofactor evidence="1">
        <name>Mg(2+)</name>
        <dbReference type="ChEBI" id="CHEBI:18420"/>
    </cofactor>
</comment>
<dbReference type="Pfam" id="PF13499">
    <property type="entry name" value="EF-hand_7"/>
    <property type="match status" value="2"/>
</dbReference>
<dbReference type="CDD" id="cd00051">
    <property type="entry name" value="EFh"/>
    <property type="match status" value="1"/>
</dbReference>
<keyword evidence="10" id="KW-0519">Myristate</keyword>
<evidence type="ECO:0000256" key="21">
    <source>
        <dbReference type="ARBA" id="ARBA00023273"/>
    </source>
</evidence>
<evidence type="ECO:0000256" key="17">
    <source>
        <dbReference type="ARBA" id="ARBA00022846"/>
    </source>
</evidence>
<dbReference type="InterPro" id="IPR011992">
    <property type="entry name" value="EF-hand-dom_pair"/>
</dbReference>
<dbReference type="InterPro" id="IPR000719">
    <property type="entry name" value="Prot_kinase_dom"/>
</dbReference>
<keyword evidence="21" id="KW-0966">Cell projection</keyword>
<dbReference type="InterPro" id="IPR008271">
    <property type="entry name" value="Ser/Thr_kinase_AS"/>
</dbReference>
<evidence type="ECO:0000256" key="20">
    <source>
        <dbReference type="ARBA" id="ARBA00023139"/>
    </source>
</evidence>
<evidence type="ECO:0000256" key="22">
    <source>
        <dbReference type="ARBA" id="ARBA00023288"/>
    </source>
</evidence>
<comment type="caution">
    <text evidence="31">The sequence shown here is derived from an EMBL/GenBank/DDBJ whole genome shotgun (WGS) entry which is preliminary data.</text>
</comment>
<evidence type="ECO:0000256" key="13">
    <source>
        <dbReference type="ARBA" id="ARBA00022741"/>
    </source>
</evidence>
<dbReference type="GO" id="GO:0020005">
    <property type="term" value="C:symbiont-containing vacuole membrane"/>
    <property type="evidence" value="ECO:0007669"/>
    <property type="project" value="UniProtKB-SubCell"/>
</dbReference>
<evidence type="ECO:0000313" key="31">
    <source>
        <dbReference type="EMBL" id="OMJ91863.1"/>
    </source>
</evidence>
<keyword evidence="20" id="KW-0564">Palmitate</keyword>
<sequence length="564" mass="63306">MGCCQATNLLSEELQIKEAVKEKASGAIFSLNNHAGQLNQARKDMQDKISAIDANQMQNFVNENLKDPALAMGNAVGKVVRENIQETLDAIKDLRLKQRVSDIIAPIFRKFFIHSIHGIIEDSYSINEILGQGSFSTVRRAVHLDTGLERAVKIVTKNSITDTQKIGIEGEAEILKSLDHANIIKMIEVIEDTTKLNIITELCKGGELFERIMNCKTFSENTAAEYMYQILSGLIHIHENGIAHRDLKPENILFVEKDSAYIKIIDFGIAQKIEGDRVVSKCKGTAYYVAPEVIAGEFDLKCDVWSCGVILYIMLCGHPPFNGRSESEIFAKISRGVFNFSGKEWAGISKDAKNLVQKMLTKDYNKRPSAQEAWQDSWIQSQARSNSENNHISKSALEALANFKTTYKLQQATLSYIACNLTTNSEIEELKNAFIILDTNGDGHLSINEIRMGFANISLSNSVNVNQILSRCDIDMNGMVDYSEFITATIDWGKYLTNDMLETAFKAYDTDRSGSISIIEVREFLGGQYPELEKEWVRILKEIDSNGDGEIDLQEFKQLMMKLL</sequence>
<organism evidence="31 32">
    <name type="scientific">Stentor coeruleus</name>
    <dbReference type="NCBI Taxonomy" id="5963"/>
    <lineage>
        <taxon>Eukaryota</taxon>
        <taxon>Sar</taxon>
        <taxon>Alveolata</taxon>
        <taxon>Ciliophora</taxon>
        <taxon>Postciliodesmatophora</taxon>
        <taxon>Heterotrichea</taxon>
        <taxon>Heterotrichida</taxon>
        <taxon>Stentoridae</taxon>
        <taxon>Stentor</taxon>
    </lineage>
</organism>
<evidence type="ECO:0000256" key="2">
    <source>
        <dbReference type="ARBA" id="ARBA00004230"/>
    </source>
</evidence>
<keyword evidence="16 28" id="KW-0067">ATP-binding</keyword>
<keyword evidence="22" id="KW-0449">Lipoprotein</keyword>
<evidence type="ECO:0000256" key="4">
    <source>
        <dbReference type="ARBA" id="ARBA00004425"/>
    </source>
</evidence>
<evidence type="ECO:0000259" key="30">
    <source>
        <dbReference type="PROSITE" id="PS50222"/>
    </source>
</evidence>
<keyword evidence="14" id="KW-0418">Kinase</keyword>
<dbReference type="GO" id="GO:0005509">
    <property type="term" value="F:calcium ion binding"/>
    <property type="evidence" value="ECO:0007669"/>
    <property type="project" value="InterPro"/>
</dbReference>
<evidence type="ECO:0000256" key="6">
    <source>
        <dbReference type="ARBA" id="ARBA00022475"/>
    </source>
</evidence>
<keyword evidence="6" id="KW-1003">Cell membrane</keyword>
<keyword evidence="11" id="KW-0479">Metal-binding</keyword>
<dbReference type="SUPFAM" id="SSF47473">
    <property type="entry name" value="EF-hand"/>
    <property type="match status" value="1"/>
</dbReference>
<evidence type="ECO:0000256" key="25">
    <source>
        <dbReference type="ARBA" id="ARBA00048679"/>
    </source>
</evidence>
<evidence type="ECO:0000256" key="3">
    <source>
        <dbReference type="ARBA" id="ARBA00004342"/>
    </source>
</evidence>
<dbReference type="PROSITE" id="PS50011">
    <property type="entry name" value="PROTEIN_KINASE_DOM"/>
    <property type="match status" value="1"/>
</dbReference>
<comment type="catalytic activity">
    <reaction evidence="25">
        <text>L-seryl-[protein] + ATP = O-phospho-L-seryl-[protein] + ADP + H(+)</text>
        <dbReference type="Rhea" id="RHEA:17989"/>
        <dbReference type="Rhea" id="RHEA-COMP:9863"/>
        <dbReference type="Rhea" id="RHEA-COMP:11604"/>
        <dbReference type="ChEBI" id="CHEBI:15378"/>
        <dbReference type="ChEBI" id="CHEBI:29999"/>
        <dbReference type="ChEBI" id="CHEBI:30616"/>
        <dbReference type="ChEBI" id="CHEBI:83421"/>
        <dbReference type="ChEBI" id="CHEBI:456216"/>
        <dbReference type="EC" id="2.7.11.1"/>
    </reaction>
</comment>
<dbReference type="Gene3D" id="1.10.510.10">
    <property type="entry name" value="Transferase(Phosphotransferase) domain 1"/>
    <property type="match status" value="1"/>
</dbReference>
<dbReference type="PROSITE" id="PS00108">
    <property type="entry name" value="PROTEIN_KINASE_ST"/>
    <property type="match status" value="1"/>
</dbReference>
<keyword evidence="32" id="KW-1185">Reference proteome</keyword>
<evidence type="ECO:0000256" key="24">
    <source>
        <dbReference type="ARBA" id="ARBA00047899"/>
    </source>
</evidence>
<dbReference type="GO" id="GO:0020002">
    <property type="term" value="C:host cell plasma membrane"/>
    <property type="evidence" value="ECO:0007669"/>
    <property type="project" value="UniProtKB-SubCell"/>
</dbReference>
<keyword evidence="9" id="KW-0808">Transferase</keyword>
<feature type="domain" description="EF-hand" evidence="30">
    <location>
        <begin position="425"/>
        <end position="460"/>
    </location>
</feature>
<evidence type="ECO:0000256" key="28">
    <source>
        <dbReference type="PROSITE-ProRule" id="PRU10141"/>
    </source>
</evidence>
<evidence type="ECO:0000256" key="5">
    <source>
        <dbReference type="ARBA" id="ARBA00012513"/>
    </source>
</evidence>
<evidence type="ECO:0000256" key="27">
    <source>
        <dbReference type="ARBA" id="ARBA00068067"/>
    </source>
</evidence>
<dbReference type="InterPro" id="IPR018247">
    <property type="entry name" value="EF_Hand_1_Ca_BS"/>
</dbReference>
<dbReference type="CDD" id="cd05117">
    <property type="entry name" value="STKc_CAMK"/>
    <property type="match status" value="1"/>
</dbReference>
<dbReference type="GO" id="GO:0031514">
    <property type="term" value="C:motile cilium"/>
    <property type="evidence" value="ECO:0007669"/>
    <property type="project" value="UniProtKB-SubCell"/>
</dbReference>
<feature type="domain" description="Protein kinase" evidence="29">
    <location>
        <begin position="124"/>
        <end position="379"/>
    </location>
</feature>
<comment type="catalytic activity">
    <reaction evidence="24">
        <text>L-threonyl-[protein] + ATP = O-phospho-L-threonyl-[protein] + ADP + H(+)</text>
        <dbReference type="Rhea" id="RHEA:46608"/>
        <dbReference type="Rhea" id="RHEA-COMP:11060"/>
        <dbReference type="Rhea" id="RHEA-COMP:11605"/>
        <dbReference type="ChEBI" id="CHEBI:15378"/>
        <dbReference type="ChEBI" id="CHEBI:30013"/>
        <dbReference type="ChEBI" id="CHEBI:30616"/>
        <dbReference type="ChEBI" id="CHEBI:61977"/>
        <dbReference type="ChEBI" id="CHEBI:456216"/>
        <dbReference type="EC" id="2.7.11.1"/>
    </reaction>
</comment>
<evidence type="ECO:0000256" key="9">
    <source>
        <dbReference type="ARBA" id="ARBA00022679"/>
    </source>
</evidence>
<dbReference type="FunFam" id="3.30.200.20:FF:000315">
    <property type="entry name" value="Calcium-dependent protein kinase 3"/>
    <property type="match status" value="1"/>
</dbReference>
<feature type="domain" description="EF-hand" evidence="30">
    <location>
        <begin position="496"/>
        <end position="530"/>
    </location>
</feature>
<comment type="subcellular location">
    <subcellularLocation>
        <location evidence="3">Cell membrane</location>
        <topology evidence="3">Lipid-anchor</topology>
        <orientation evidence="3">Cytoplasmic side</orientation>
    </subcellularLocation>
    <subcellularLocation>
        <location evidence="2">Cell projection</location>
        <location evidence="2">Cilium</location>
        <location evidence="2">Flagellum</location>
    </subcellularLocation>
    <subcellularLocation>
        <location evidence="4">Host cell membrane</location>
        <topology evidence="4">Lipid-anchor</topology>
    </subcellularLocation>
    <subcellularLocation>
        <location evidence="26">Parasitophorous vacuole membrane</location>
        <topology evidence="26">Lipid-anchor</topology>
    </subcellularLocation>
</comment>
<dbReference type="SMART" id="SM00220">
    <property type="entry name" value="S_TKc"/>
    <property type="match status" value="1"/>
</dbReference>
<keyword evidence="15" id="KW-0106">Calcium</keyword>
<evidence type="ECO:0000256" key="15">
    <source>
        <dbReference type="ARBA" id="ARBA00022837"/>
    </source>
</evidence>
<evidence type="ECO:0000256" key="18">
    <source>
        <dbReference type="ARBA" id="ARBA00022870"/>
    </source>
</evidence>
<evidence type="ECO:0000313" key="32">
    <source>
        <dbReference type="Proteomes" id="UP000187209"/>
    </source>
</evidence>
<evidence type="ECO:0000256" key="14">
    <source>
        <dbReference type="ARBA" id="ARBA00022777"/>
    </source>
</evidence>
<keyword evidence="7" id="KW-1032">Host cell membrane</keyword>
<dbReference type="Gene3D" id="1.10.238.10">
    <property type="entry name" value="EF-hand"/>
    <property type="match status" value="2"/>
</dbReference>
<evidence type="ECO:0000259" key="29">
    <source>
        <dbReference type="PROSITE" id="PS50011"/>
    </source>
</evidence>
<proteinExistence type="inferred from homology"/>
<keyword evidence="19" id="KW-0969">Cilium</keyword>
<evidence type="ECO:0000256" key="7">
    <source>
        <dbReference type="ARBA" id="ARBA00022511"/>
    </source>
</evidence>
<evidence type="ECO:0000256" key="19">
    <source>
        <dbReference type="ARBA" id="ARBA00023069"/>
    </source>
</evidence>
<evidence type="ECO:0000256" key="10">
    <source>
        <dbReference type="ARBA" id="ARBA00022707"/>
    </source>
</evidence>
<dbReference type="PANTHER" id="PTHR24349">
    <property type="entry name" value="SERINE/THREONINE-PROTEIN KINASE"/>
    <property type="match status" value="1"/>
</dbReference>
<dbReference type="AlphaFoldDB" id="A0A1R2CSB8"/>
<keyword evidence="13 28" id="KW-0547">Nucleotide-binding</keyword>
<keyword evidence="18" id="KW-1043">Host membrane</keyword>
<dbReference type="FunFam" id="1.10.238.10:FF:000001">
    <property type="entry name" value="Calmodulin 1"/>
    <property type="match status" value="1"/>
</dbReference>
<evidence type="ECO:0000256" key="12">
    <source>
        <dbReference type="ARBA" id="ARBA00022737"/>
    </source>
</evidence>
<keyword evidence="17" id="KW-0282">Flagellum</keyword>
<dbReference type="PROSITE" id="PS00107">
    <property type="entry name" value="PROTEIN_KINASE_ATP"/>
    <property type="match status" value="1"/>
</dbReference>
<dbReference type="PROSITE" id="PS50222">
    <property type="entry name" value="EF_HAND_2"/>
    <property type="match status" value="3"/>
</dbReference>
<evidence type="ECO:0000256" key="1">
    <source>
        <dbReference type="ARBA" id="ARBA00001946"/>
    </source>
</evidence>
<dbReference type="GO" id="GO:0004674">
    <property type="term" value="F:protein serine/threonine kinase activity"/>
    <property type="evidence" value="ECO:0007669"/>
    <property type="project" value="UniProtKB-KW"/>
</dbReference>
<evidence type="ECO:0000256" key="26">
    <source>
        <dbReference type="ARBA" id="ARBA00060437"/>
    </source>
</evidence>
<keyword evidence="8" id="KW-0723">Serine/threonine-protein kinase</keyword>
<dbReference type="Pfam" id="PF00069">
    <property type="entry name" value="Pkinase"/>
    <property type="match status" value="1"/>
</dbReference>
<evidence type="ECO:0000256" key="16">
    <source>
        <dbReference type="ARBA" id="ARBA00022840"/>
    </source>
</evidence>
<accession>A0A1R2CSB8</accession>
<dbReference type="EC" id="2.7.11.1" evidence="5"/>
<evidence type="ECO:0000256" key="11">
    <source>
        <dbReference type="ARBA" id="ARBA00022723"/>
    </source>
</evidence>
<dbReference type="Proteomes" id="UP000187209">
    <property type="component" value="Unassembled WGS sequence"/>
</dbReference>
<dbReference type="SUPFAM" id="SSF56112">
    <property type="entry name" value="Protein kinase-like (PK-like)"/>
    <property type="match status" value="1"/>
</dbReference>